<dbReference type="CDD" id="cd09641">
    <property type="entry name" value="Cas3''_I"/>
    <property type="match status" value="1"/>
</dbReference>
<dbReference type="NCBIfam" id="TIGR01587">
    <property type="entry name" value="cas3_core"/>
    <property type="match status" value="1"/>
</dbReference>
<sequence length="811" mass="90165">MPAVQFIAHGEKDDDGKIRYQSVHDHLLQTRDLCEQFGSSLNLAYVAGLAGWLHDAGKYSKAFQLYIRKSLDEDPSAKRGAVNHAFGGAHMLRQLFANSVDDNAIYMTELVENVIMAHHNADGPYDFLSPVKGESPFLKRVDGDISDWNVSELEAGFFSDFSRDEYLAYVEKAVAEIAVIPADVQDAQQSFYLRFLASCLIDADHLETGNFMADISNGPIATSDKLEVLYTTNEAAVKKQAREDAADQESGRGQINKLRGEMSDLSWRAGQDKQGVYSLSVPTGGGKTFASLRFALAQCQQHHLERIIIVAPYTTIIEQNAEAIREWLSLSGDDDTTVLEYHSAISDGPKSARYYYAHDTWDAPIVMTTQVAYLNALYGSGSKNLRHMHRLVNSVVVFDEIQSMPTKTVEMNNAAINWLADYGKTTVLLCTATQPALSHDVLPLGIDTPTEIVPDIPNAERAFKRVQLLTQNHQVWTVEDLISAVKEELDSSGSSLIVMNTKKAVRQSFEAFQNQYPAVKAYHLSTGMCGAHRKEVIGQIHDELAEHQQLVVFSTQLIEAGVDLSFGSVFRSLAGIDSVIQAAGRCNRNHEVNLGNVHLIKMDSSVENLSRGLADISAGAGITETLLTKYSDWDPLSAEFVQQYFRRYFNSRKMYLDYPATISGQRLNLLSLLVSTGNGTINDTGVVTFNRHNQKSAGEQLLNYSAPQTVTKNFQVIDSKTTPVLVQWREGKKIAETLLSGRTDLKTMYDTLKQAQQYVVQVYADSQSLEQALRDGILEYHEASGLWIARESSYNDQFGLDLQLGSQSYYF</sequence>
<comment type="similarity">
    <text evidence="1">In the N-terminal section; belongs to the CRISPR-associated nuclease Cas3-HD family.</text>
</comment>
<dbReference type="Pfam" id="PF22590">
    <property type="entry name" value="Cas3-like_C_2"/>
    <property type="match status" value="1"/>
</dbReference>
<evidence type="ECO:0000256" key="3">
    <source>
        <dbReference type="ARBA" id="ARBA00022722"/>
    </source>
</evidence>
<reference evidence="13" key="1">
    <citation type="journal article" date="2013" name="Genome Announc.">
        <title>Whole-Genome Sequencing of Lactobacillus shenzhenensis Strain LY-73T.</title>
        <authorList>
            <person name="Lin Z."/>
            <person name="Liu Z."/>
            <person name="Yang R."/>
            <person name="Zou Y."/>
            <person name="Wan D."/>
            <person name="Chen J."/>
            <person name="Guo M."/>
            <person name="Zhao J."/>
            <person name="Fang C."/>
            <person name="Yang R."/>
            <person name="Liu F."/>
        </authorList>
    </citation>
    <scope>NUCLEOTIDE SEQUENCE [LARGE SCALE GENOMIC DNA]</scope>
    <source>
        <strain evidence="13">LY-73</strain>
    </source>
</reference>
<dbReference type="GO" id="GO:0005524">
    <property type="term" value="F:ATP binding"/>
    <property type="evidence" value="ECO:0007669"/>
    <property type="project" value="UniProtKB-KW"/>
</dbReference>
<evidence type="ECO:0000256" key="5">
    <source>
        <dbReference type="ARBA" id="ARBA00022741"/>
    </source>
</evidence>
<evidence type="ECO:0000256" key="6">
    <source>
        <dbReference type="ARBA" id="ARBA00022801"/>
    </source>
</evidence>
<dbReference type="PROSITE" id="PS51192">
    <property type="entry name" value="HELICASE_ATP_BIND_1"/>
    <property type="match status" value="1"/>
</dbReference>
<dbReference type="SUPFAM" id="SSF109604">
    <property type="entry name" value="HD-domain/PDEase-like"/>
    <property type="match status" value="1"/>
</dbReference>
<dbReference type="HOGENOM" id="CLU_010123_0_0_9"/>
<organism evidence="12 13">
    <name type="scientific">Schleiferilactobacillus shenzhenensis LY-73</name>
    <dbReference type="NCBI Taxonomy" id="1231336"/>
    <lineage>
        <taxon>Bacteria</taxon>
        <taxon>Bacillati</taxon>
        <taxon>Bacillota</taxon>
        <taxon>Bacilli</taxon>
        <taxon>Lactobacillales</taxon>
        <taxon>Lactobacillaceae</taxon>
        <taxon>Schleiferilactobacillus</taxon>
    </lineage>
</organism>
<keyword evidence="9" id="KW-0051">Antiviral defense</keyword>
<accession>U4TYF1</accession>
<evidence type="ECO:0000256" key="2">
    <source>
        <dbReference type="ARBA" id="ARBA00009046"/>
    </source>
</evidence>
<dbReference type="GO" id="GO:0004518">
    <property type="term" value="F:nuclease activity"/>
    <property type="evidence" value="ECO:0007669"/>
    <property type="project" value="UniProtKB-KW"/>
</dbReference>
<evidence type="ECO:0000256" key="9">
    <source>
        <dbReference type="ARBA" id="ARBA00023118"/>
    </source>
</evidence>
<dbReference type="InterPro" id="IPR006474">
    <property type="entry name" value="Helicase_Cas3_CRISPR-ass_core"/>
</dbReference>
<comment type="similarity">
    <text evidence="2">In the central section; belongs to the CRISPR-associated helicase Cas3 family.</text>
</comment>
<evidence type="ECO:0000256" key="1">
    <source>
        <dbReference type="ARBA" id="ARBA00006847"/>
    </source>
</evidence>
<dbReference type="RefSeq" id="WP_022527958.1">
    <property type="nucleotide sequence ID" value="NZ_KI271582.1"/>
</dbReference>
<proteinExistence type="inferred from homology"/>
<evidence type="ECO:0000259" key="11">
    <source>
        <dbReference type="PROSITE" id="PS51643"/>
    </source>
</evidence>
<dbReference type="InterPro" id="IPR054712">
    <property type="entry name" value="Cas3-like_dom"/>
</dbReference>
<evidence type="ECO:0000313" key="13">
    <source>
        <dbReference type="Proteomes" id="UP000030647"/>
    </source>
</evidence>
<keyword evidence="4" id="KW-0479">Metal-binding</keyword>
<dbReference type="Pfam" id="PF00270">
    <property type="entry name" value="DEAD"/>
    <property type="match status" value="1"/>
</dbReference>
<protein>
    <recommendedName>
        <fullName evidence="14">CRISPR-associated helicase Cas3</fullName>
    </recommendedName>
</protein>
<gene>
    <name evidence="12" type="ORF">L248_0011</name>
</gene>
<dbReference type="Gene3D" id="1.10.3210.30">
    <property type="match status" value="1"/>
</dbReference>
<keyword evidence="5" id="KW-0547">Nucleotide-binding</keyword>
<dbReference type="GO" id="GO:0016787">
    <property type="term" value="F:hydrolase activity"/>
    <property type="evidence" value="ECO:0007669"/>
    <property type="project" value="UniProtKB-KW"/>
</dbReference>
<dbReference type="CDD" id="cd17930">
    <property type="entry name" value="DEXHc_cas3"/>
    <property type="match status" value="1"/>
</dbReference>
<dbReference type="PROSITE" id="PS51643">
    <property type="entry name" value="HD_CAS3"/>
    <property type="match status" value="1"/>
</dbReference>
<keyword evidence="7" id="KW-0347">Helicase</keyword>
<dbReference type="InterPro" id="IPR011545">
    <property type="entry name" value="DEAD/DEAH_box_helicase_dom"/>
</dbReference>
<dbReference type="InterPro" id="IPR038257">
    <property type="entry name" value="CRISPR-assoc_Cas3_HD_sf"/>
</dbReference>
<feature type="domain" description="Helicase ATP-binding" evidence="10">
    <location>
        <begin position="268"/>
        <end position="452"/>
    </location>
</feature>
<dbReference type="Gene3D" id="3.40.50.300">
    <property type="entry name" value="P-loop containing nucleotide triphosphate hydrolases"/>
    <property type="match status" value="2"/>
</dbReference>
<evidence type="ECO:0008006" key="14">
    <source>
        <dbReference type="Google" id="ProtNLM"/>
    </source>
</evidence>
<dbReference type="STRING" id="1231336.L248_0011"/>
<dbReference type="GO" id="GO:0003676">
    <property type="term" value="F:nucleic acid binding"/>
    <property type="evidence" value="ECO:0007669"/>
    <property type="project" value="InterPro"/>
</dbReference>
<evidence type="ECO:0000256" key="7">
    <source>
        <dbReference type="ARBA" id="ARBA00022806"/>
    </source>
</evidence>
<feature type="domain" description="HD Cas3-type" evidence="11">
    <location>
        <begin position="16"/>
        <end position="206"/>
    </location>
</feature>
<keyword evidence="8" id="KW-0067">ATP-binding</keyword>
<evidence type="ECO:0000313" key="12">
    <source>
        <dbReference type="EMBL" id="ERL66332.1"/>
    </source>
</evidence>
<evidence type="ECO:0000256" key="8">
    <source>
        <dbReference type="ARBA" id="ARBA00022840"/>
    </source>
</evidence>
<keyword evidence="3" id="KW-0540">Nuclease</keyword>
<dbReference type="eggNOG" id="COG1203">
    <property type="taxonomic scope" value="Bacteria"/>
</dbReference>
<keyword evidence="13" id="KW-1185">Reference proteome</keyword>
<dbReference type="SMART" id="SM00487">
    <property type="entry name" value="DEXDc"/>
    <property type="match status" value="1"/>
</dbReference>
<dbReference type="InterPro" id="IPR027417">
    <property type="entry name" value="P-loop_NTPase"/>
</dbReference>
<evidence type="ECO:0000259" key="10">
    <source>
        <dbReference type="PROSITE" id="PS51192"/>
    </source>
</evidence>
<dbReference type="EMBL" id="KI271582">
    <property type="protein sequence ID" value="ERL66332.1"/>
    <property type="molecule type" value="Genomic_DNA"/>
</dbReference>
<dbReference type="GO" id="GO:0046872">
    <property type="term" value="F:metal ion binding"/>
    <property type="evidence" value="ECO:0007669"/>
    <property type="project" value="UniProtKB-KW"/>
</dbReference>
<dbReference type="AlphaFoldDB" id="U4TYF1"/>
<dbReference type="InterPro" id="IPR006483">
    <property type="entry name" value="CRISPR-assoc_Cas3_HD"/>
</dbReference>
<dbReference type="Proteomes" id="UP000030647">
    <property type="component" value="Unassembled WGS sequence"/>
</dbReference>
<keyword evidence="6" id="KW-0378">Hydrolase</keyword>
<dbReference type="SUPFAM" id="SSF52540">
    <property type="entry name" value="P-loop containing nucleoside triphosphate hydrolases"/>
    <property type="match status" value="1"/>
</dbReference>
<dbReference type="GO" id="GO:0051607">
    <property type="term" value="P:defense response to virus"/>
    <property type="evidence" value="ECO:0007669"/>
    <property type="project" value="UniProtKB-KW"/>
</dbReference>
<name>U4TYF1_9LACO</name>
<evidence type="ECO:0000256" key="4">
    <source>
        <dbReference type="ARBA" id="ARBA00022723"/>
    </source>
</evidence>
<dbReference type="NCBIfam" id="TIGR01596">
    <property type="entry name" value="cas3_HD"/>
    <property type="match status" value="1"/>
</dbReference>
<dbReference type="GO" id="GO:0004386">
    <property type="term" value="F:helicase activity"/>
    <property type="evidence" value="ECO:0007669"/>
    <property type="project" value="UniProtKB-KW"/>
</dbReference>
<dbReference type="InterPro" id="IPR014001">
    <property type="entry name" value="Helicase_ATP-bd"/>
</dbReference>
<dbReference type="OrthoDB" id="9810236at2"/>